<organism evidence="1">
    <name type="scientific">Moorella thermoacetica Y72</name>
    <dbReference type="NCBI Taxonomy" id="1325331"/>
    <lineage>
        <taxon>Bacteria</taxon>
        <taxon>Bacillati</taxon>
        <taxon>Bacillota</taxon>
        <taxon>Clostridia</taxon>
        <taxon>Neomoorellales</taxon>
        <taxon>Neomoorellaceae</taxon>
        <taxon>Neomoorella</taxon>
    </lineage>
</organism>
<dbReference type="RefSeq" id="WP_025774755.1">
    <property type="nucleotide sequence ID" value="NZ_DF238840.1"/>
</dbReference>
<dbReference type="Proteomes" id="UP000063718">
    <property type="component" value="Unassembled WGS sequence"/>
</dbReference>
<gene>
    <name evidence="1" type="ORF">MTY_2385</name>
</gene>
<dbReference type="EMBL" id="DF238840">
    <property type="protein sequence ID" value="GAF27044.1"/>
    <property type="molecule type" value="Genomic_DNA"/>
</dbReference>
<evidence type="ECO:0000313" key="1">
    <source>
        <dbReference type="EMBL" id="GAF27044.1"/>
    </source>
</evidence>
<dbReference type="AlphaFoldDB" id="A0A0S6UFS0"/>
<name>A0A0S6UFS0_NEOTH</name>
<proteinExistence type="predicted"/>
<sequence length="207" mass="21535">MADEVSTQQQVVGPGVCPPEGCPPPTRIECIVVDKVYDSCFQVESRTRDTTVTTGLTGEFVTGTFTVGQPIPCAQAGPITCNVINRTPTTGNFATLTIVVSVPVTLTNPNAATETANRVFTFTKIVTLCAPEGVTVDCGESTLLFCNCVVSAVGVGNITVTCDFQVCVVIKTILTVQLLVPSYGFCVPAPCVVAPGVCPPAPPAQCF</sequence>
<reference evidence="1" key="1">
    <citation type="journal article" date="2014" name="Gene">
        <title>Genome-guided analysis of transformation efficiency and carbon dioxide assimilation by Moorella thermoacetica Y72.</title>
        <authorList>
            <person name="Tsukahara K."/>
            <person name="Kita A."/>
            <person name="Nakashimada Y."/>
            <person name="Hoshino T."/>
            <person name="Murakami K."/>
        </authorList>
    </citation>
    <scope>NUCLEOTIDE SEQUENCE [LARGE SCALE GENOMIC DNA]</scope>
    <source>
        <strain evidence="1">Y72</strain>
    </source>
</reference>
<protein>
    <submittedName>
        <fullName evidence="1">Uncharacterized protein</fullName>
    </submittedName>
</protein>
<accession>A0A0S6UFS0</accession>